<evidence type="ECO:0000256" key="2">
    <source>
        <dbReference type="ARBA" id="ARBA00011073"/>
    </source>
</evidence>
<name>A0A314XYK6_PRUYE</name>
<dbReference type="EMBL" id="PJQY01001787">
    <property type="protein sequence ID" value="PQP99661.1"/>
    <property type="molecule type" value="Genomic_DNA"/>
</dbReference>
<protein>
    <recommendedName>
        <fullName evidence="5">Peptidase S8/S53 domain-containing protein</fullName>
    </recommendedName>
</protein>
<comment type="caution">
    <text evidence="6">The sequence shown here is derived from an EMBL/GenBank/DDBJ whole genome shotgun (WGS) entry which is preliminary data.</text>
</comment>
<evidence type="ECO:0000256" key="4">
    <source>
        <dbReference type="PROSITE-ProRule" id="PRU01240"/>
    </source>
</evidence>
<dbReference type="InterPro" id="IPR000209">
    <property type="entry name" value="Peptidase_S8/S53_dom"/>
</dbReference>
<proteinExistence type="inferred from homology"/>
<evidence type="ECO:0000313" key="6">
    <source>
        <dbReference type="EMBL" id="PQP99661.1"/>
    </source>
</evidence>
<keyword evidence="7" id="KW-1185">Reference proteome</keyword>
<dbReference type="STRING" id="2094558.A0A314XYK6"/>
<comment type="subcellular location">
    <subcellularLocation>
        <location evidence="1">Secreted</location>
    </subcellularLocation>
</comment>
<gene>
    <name evidence="6" type="ORF">Pyn_18189</name>
</gene>
<dbReference type="SUPFAM" id="SSF52743">
    <property type="entry name" value="Subtilisin-like"/>
    <property type="match status" value="1"/>
</dbReference>
<dbReference type="InterPro" id="IPR022398">
    <property type="entry name" value="Peptidase_S8_His-AS"/>
</dbReference>
<accession>A0A314XYK6</accession>
<dbReference type="Pfam" id="PF00082">
    <property type="entry name" value="Peptidase_S8"/>
    <property type="match status" value="1"/>
</dbReference>
<dbReference type="GO" id="GO:0005576">
    <property type="term" value="C:extracellular region"/>
    <property type="evidence" value="ECO:0007669"/>
    <property type="project" value="UniProtKB-SubCell"/>
</dbReference>
<dbReference type="OrthoDB" id="4803627at2759"/>
<feature type="domain" description="Peptidase S8/S53" evidence="5">
    <location>
        <begin position="29"/>
        <end position="106"/>
    </location>
</feature>
<dbReference type="GO" id="GO:0006508">
    <property type="term" value="P:proteolysis"/>
    <property type="evidence" value="ECO:0007669"/>
    <property type="project" value="InterPro"/>
</dbReference>
<comment type="similarity">
    <text evidence="2 4">Belongs to the peptidase S8 family.</text>
</comment>
<dbReference type="GO" id="GO:0004252">
    <property type="term" value="F:serine-type endopeptidase activity"/>
    <property type="evidence" value="ECO:0007669"/>
    <property type="project" value="InterPro"/>
</dbReference>
<sequence length="118" mass="12699">MCNFKLIGVRYFNKALKQERLGLKIVDLATNTKGHGTEIASIAAGNYVKEVSFSGYVKGTVKGVAPLAKLAIYKVSWAEGLSFYDVLFAMNQAISDGVDVLSISSSDGYMDLHISIAS</sequence>
<keyword evidence="3" id="KW-0732">Signal</keyword>
<dbReference type="InterPro" id="IPR036852">
    <property type="entry name" value="Peptidase_S8/S53_dom_sf"/>
</dbReference>
<reference evidence="6 7" key="1">
    <citation type="submission" date="2018-02" db="EMBL/GenBank/DDBJ databases">
        <title>Draft genome of wild Prunus yedoensis var. nudiflora.</title>
        <authorList>
            <person name="Baek S."/>
            <person name="Kim J.-H."/>
            <person name="Choi K."/>
            <person name="Kim G.-B."/>
            <person name="Cho A."/>
            <person name="Jang H."/>
            <person name="Shin C.-H."/>
            <person name="Yu H.-J."/>
            <person name="Mun J.-H."/>
        </authorList>
    </citation>
    <scope>NUCLEOTIDE SEQUENCE [LARGE SCALE GENOMIC DNA]</scope>
    <source>
        <strain evidence="7">cv. Jeju island</strain>
        <tissue evidence="6">Leaf</tissue>
    </source>
</reference>
<evidence type="ECO:0000256" key="1">
    <source>
        <dbReference type="ARBA" id="ARBA00004613"/>
    </source>
</evidence>
<dbReference type="PROSITE" id="PS51892">
    <property type="entry name" value="SUBTILASE"/>
    <property type="match status" value="1"/>
</dbReference>
<dbReference type="Proteomes" id="UP000250321">
    <property type="component" value="Unassembled WGS sequence"/>
</dbReference>
<dbReference type="PROSITE" id="PS00137">
    <property type="entry name" value="SUBTILASE_HIS"/>
    <property type="match status" value="1"/>
</dbReference>
<evidence type="ECO:0000256" key="3">
    <source>
        <dbReference type="ARBA" id="ARBA00022729"/>
    </source>
</evidence>
<organism evidence="6 7">
    <name type="scientific">Prunus yedoensis var. nudiflora</name>
    <dbReference type="NCBI Taxonomy" id="2094558"/>
    <lineage>
        <taxon>Eukaryota</taxon>
        <taxon>Viridiplantae</taxon>
        <taxon>Streptophyta</taxon>
        <taxon>Embryophyta</taxon>
        <taxon>Tracheophyta</taxon>
        <taxon>Spermatophyta</taxon>
        <taxon>Magnoliopsida</taxon>
        <taxon>eudicotyledons</taxon>
        <taxon>Gunneridae</taxon>
        <taxon>Pentapetalae</taxon>
        <taxon>rosids</taxon>
        <taxon>fabids</taxon>
        <taxon>Rosales</taxon>
        <taxon>Rosaceae</taxon>
        <taxon>Amygdaloideae</taxon>
        <taxon>Amygdaleae</taxon>
        <taxon>Prunus</taxon>
    </lineage>
</organism>
<evidence type="ECO:0000259" key="5">
    <source>
        <dbReference type="Pfam" id="PF00082"/>
    </source>
</evidence>
<dbReference type="Gene3D" id="3.40.50.200">
    <property type="entry name" value="Peptidase S8/S53 domain"/>
    <property type="match status" value="1"/>
</dbReference>
<dbReference type="PANTHER" id="PTHR10795">
    <property type="entry name" value="PROPROTEIN CONVERTASE SUBTILISIN/KEXIN"/>
    <property type="match status" value="1"/>
</dbReference>
<dbReference type="AlphaFoldDB" id="A0A314XYK6"/>
<dbReference type="InterPro" id="IPR045051">
    <property type="entry name" value="SBT"/>
</dbReference>
<comment type="caution">
    <text evidence="4">Lacks conserved residue(s) required for the propagation of feature annotation.</text>
</comment>
<evidence type="ECO:0000313" key="7">
    <source>
        <dbReference type="Proteomes" id="UP000250321"/>
    </source>
</evidence>